<dbReference type="AlphaFoldDB" id="A0A077ZJR5"/>
<accession>A0A077ZJR5</accession>
<dbReference type="Proteomes" id="UP000030665">
    <property type="component" value="Unassembled WGS sequence"/>
</dbReference>
<name>A0A077ZJR5_TRITR</name>
<reference evidence="1" key="1">
    <citation type="submission" date="2014-01" db="EMBL/GenBank/DDBJ databases">
        <authorList>
            <person name="Aslett M."/>
        </authorList>
    </citation>
    <scope>NUCLEOTIDE SEQUENCE</scope>
</reference>
<organism evidence="1 2">
    <name type="scientific">Trichuris trichiura</name>
    <name type="common">Whipworm</name>
    <name type="synonym">Trichocephalus trichiurus</name>
    <dbReference type="NCBI Taxonomy" id="36087"/>
    <lineage>
        <taxon>Eukaryota</taxon>
        <taxon>Metazoa</taxon>
        <taxon>Ecdysozoa</taxon>
        <taxon>Nematoda</taxon>
        <taxon>Enoplea</taxon>
        <taxon>Dorylaimia</taxon>
        <taxon>Trichinellida</taxon>
        <taxon>Trichuridae</taxon>
        <taxon>Trichuris</taxon>
    </lineage>
</organism>
<reference evidence="1" key="2">
    <citation type="submission" date="2014-03" db="EMBL/GenBank/DDBJ databases">
        <title>The whipworm genome and dual-species transcriptomics of an intimate host-pathogen interaction.</title>
        <authorList>
            <person name="Foth B.J."/>
            <person name="Tsai I.J."/>
            <person name="Reid A.J."/>
            <person name="Bancroft A.J."/>
            <person name="Nichol S."/>
            <person name="Tracey A."/>
            <person name="Holroyd N."/>
            <person name="Cotton J.A."/>
            <person name="Stanley E.J."/>
            <person name="Zarowiecki M."/>
            <person name="Liu J.Z."/>
            <person name="Huckvale T."/>
            <person name="Cooper P.J."/>
            <person name="Grencis R.K."/>
            <person name="Berriman M."/>
        </authorList>
    </citation>
    <scope>NUCLEOTIDE SEQUENCE [LARGE SCALE GENOMIC DNA]</scope>
</reference>
<keyword evidence="2" id="KW-1185">Reference proteome</keyword>
<evidence type="ECO:0000313" key="1">
    <source>
        <dbReference type="EMBL" id="CDW59979.1"/>
    </source>
</evidence>
<evidence type="ECO:0000313" key="2">
    <source>
        <dbReference type="Proteomes" id="UP000030665"/>
    </source>
</evidence>
<sequence length="77" mass="8615">MGSDCHEPSDIGSIEIDLINGTDTDVVMHVCNRNPDYLKGTGQHAVSTFRQVVMQCREKLRVQLKQIVRDSVTCLVL</sequence>
<dbReference type="EMBL" id="HG806810">
    <property type="protein sequence ID" value="CDW59979.1"/>
    <property type="molecule type" value="Genomic_DNA"/>
</dbReference>
<protein>
    <submittedName>
        <fullName evidence="1">Terpene synthase terpene cyclase</fullName>
    </submittedName>
</protein>
<proteinExistence type="predicted"/>
<gene>
    <name evidence="1" type="ORF">TTRE_0000832601</name>
</gene>